<dbReference type="Proteomes" id="UP000195607">
    <property type="component" value="Chromosome I"/>
</dbReference>
<evidence type="ECO:0000313" key="4">
    <source>
        <dbReference type="EMBL" id="SIM32630.1"/>
    </source>
</evidence>
<dbReference type="CDD" id="cd14791">
    <property type="entry name" value="GH36"/>
    <property type="match status" value="1"/>
</dbReference>
<dbReference type="Pfam" id="PF01055">
    <property type="entry name" value="Glyco_hydro_31_2nd"/>
    <property type="match status" value="1"/>
</dbReference>
<keyword evidence="2" id="KW-0326">Glycosidase</keyword>
<dbReference type="PANTHER" id="PTHR43053">
    <property type="entry name" value="GLYCOSIDASE FAMILY 31"/>
    <property type="match status" value="1"/>
</dbReference>
<sequence length="546" mass="62630">MKLQNGSDGIYLLYENYEAMKKESLHGTIYTLKPLYECRLEIHIPLINIQFSWFTTSGRSNGLEPDWNGEVKIRPNINIPVISFYNQKGKNSCTVAISDCLNPINISYGVSEEDKEIIIKIKRKSQDSFSVLLSTSGEEITDVIFSASSWVSSFYPKPVIPNESESIVYSTWYSMHQNVSQEAVEQEAKLAKKIGFESVFLDDGWQTSDNRRGYKYTGDWEFDRSKFPDPVGHVKRIHQLNLNYVVWIALPFIGKESKIFNKFNKKLLRVNEGWGTGIVDPLDQETTDYIKERVNYLVKLGFDGLKVDFIDSIIDPDDRDDVYRKIPEFLRETLGPANGKLIEFRQRYISPIMLQYCNMIRSADCPGDHIENRIRSLSTRLISGIVPVHSDPLMWNSEDSMENISFAFINVLFTVPQISVMLKEQKSENLEVLRKWIEFWKEHRLTLLHGKISVKHMELNFPTVSSIINNQKITVCYSPIPVNVDGKEEIIINSSGSNLLLESETEAVYTVKDCNFQEVGKGRLSTGLNRISTPFCGQIYIETSKI</sequence>
<dbReference type="InterPro" id="IPR002252">
    <property type="entry name" value="Glyco_hydro_36"/>
</dbReference>
<comment type="similarity">
    <text evidence="1 2">Belongs to the glycosyl hydrolase 31 family.</text>
</comment>
<dbReference type="InterPro" id="IPR050985">
    <property type="entry name" value="Alpha-glycosidase_related"/>
</dbReference>
<dbReference type="RefSeq" id="WP_021789389.1">
    <property type="nucleotide sequence ID" value="NZ_LT671858.1"/>
</dbReference>
<evidence type="ECO:0000256" key="2">
    <source>
        <dbReference type="RuleBase" id="RU361185"/>
    </source>
</evidence>
<feature type="domain" description="Glycoside hydrolase family 31 TIM barrel" evidence="3">
    <location>
        <begin position="171"/>
        <end position="313"/>
    </location>
</feature>
<proteinExistence type="inferred from homology"/>
<dbReference type="AlphaFoldDB" id="A0A1N5S9J2"/>
<organism evidence="4 5">
    <name type="scientific">Cuniculiplasma divulgatum</name>
    <dbReference type="NCBI Taxonomy" id="1673428"/>
    <lineage>
        <taxon>Archaea</taxon>
        <taxon>Methanobacteriati</taxon>
        <taxon>Thermoplasmatota</taxon>
        <taxon>Thermoplasmata</taxon>
        <taxon>Thermoplasmatales</taxon>
        <taxon>Cuniculiplasmataceae</taxon>
        <taxon>Cuniculiplasma</taxon>
    </lineage>
</organism>
<dbReference type="GO" id="GO:0004557">
    <property type="term" value="F:alpha-galactosidase activity"/>
    <property type="evidence" value="ECO:0007669"/>
    <property type="project" value="InterPro"/>
</dbReference>
<dbReference type="SUPFAM" id="SSF51445">
    <property type="entry name" value="(Trans)glycosidases"/>
    <property type="match status" value="1"/>
</dbReference>
<gene>
    <name evidence="4" type="ORF">CSP5_0133</name>
</gene>
<accession>A0A1N5S9J2</accession>
<protein>
    <submittedName>
        <fullName evidence="4">Alpha-glucosidase, family 31 of glycosyl hydrolase</fullName>
    </submittedName>
</protein>
<reference evidence="4 5" key="1">
    <citation type="submission" date="2016-04" db="EMBL/GenBank/DDBJ databases">
        <authorList>
            <person name="Evans L.H."/>
            <person name="Alamgir A."/>
            <person name="Owens N."/>
            <person name="Weber N.D."/>
            <person name="Virtaneva K."/>
            <person name="Barbian K."/>
            <person name="Babar A."/>
            <person name="Rosenke K."/>
        </authorList>
    </citation>
    <scope>NUCLEOTIDE SEQUENCE [LARGE SCALE GENOMIC DNA]</scope>
    <source>
        <strain evidence="5">S5(T) (JCM 30642 \VKM B-2941)</strain>
    </source>
</reference>
<dbReference type="EMBL" id="LT671858">
    <property type="protein sequence ID" value="SIM32630.1"/>
    <property type="molecule type" value="Genomic_DNA"/>
</dbReference>
<name>A0A1N5S9J2_9ARCH</name>
<dbReference type="GeneID" id="41587441"/>
<evidence type="ECO:0000259" key="3">
    <source>
        <dbReference type="Pfam" id="PF01055"/>
    </source>
</evidence>
<dbReference type="Gene3D" id="3.20.20.70">
    <property type="entry name" value="Aldolase class I"/>
    <property type="match status" value="1"/>
</dbReference>
<dbReference type="InterPro" id="IPR017853">
    <property type="entry name" value="GH"/>
</dbReference>
<dbReference type="InterPro" id="IPR000322">
    <property type="entry name" value="Glyco_hydro_31_TIM"/>
</dbReference>
<dbReference type="InterPro" id="IPR013785">
    <property type="entry name" value="Aldolase_TIM"/>
</dbReference>
<keyword evidence="2 4" id="KW-0378">Hydrolase</keyword>
<evidence type="ECO:0000256" key="1">
    <source>
        <dbReference type="ARBA" id="ARBA00007806"/>
    </source>
</evidence>
<evidence type="ECO:0000313" key="5">
    <source>
        <dbReference type="Proteomes" id="UP000195607"/>
    </source>
</evidence>
<dbReference type="GO" id="GO:0016052">
    <property type="term" value="P:carbohydrate catabolic process"/>
    <property type="evidence" value="ECO:0007669"/>
    <property type="project" value="InterPro"/>
</dbReference>